<sequence length="683" mass="74434">MPSDTTAGDLAKLTVPQLKVLCKERRIVGYSKLGKAALLQRLTNNDASRGDPQPVKVISIQPILETTAPEYTGHPAGLAALNHTRNTQIANKDLAATSAEQSPLRKVLPVSDPVDRSAASHHGSPTVVAASSLDAPNESQSTKRPRVSAMFESSKKQKPSPVNAASGCDDNTSSNSAKSFPATGTLKAHAQAVVTESPVVAGYLPHGSSPSISSNAVAIIARSRNIGLVQKGYTTKLQGRFKPLVFTTTPIVAGTPSTSRRVSHNDHQAGKITSTSSDTFSLEAAPISVPSLMNITFPPKLSDRKRVQSWAVILTALTDRDRQSCTLVSRTFRYAGKTISGVYLSAAHILTQQYHGRRLNQIMKRYPQNTTNMWPYLRQRQNEVAFWKHAFQNSFVGRYNSTLGIDPLSAHLWASVDDEKQVVVALRFVLTRLWFTLSVGTNQRDPSAWLKHTVEDAQEVVKGEIWAITIRDGNSLAEFYVLESTCEVIGRALNAPQLEVYSSGLRADWSRYISSHTAGARGLMSENLRWANYEEYDRGISRHWLCRISGEGDAGLSKKVVAERYVLACVVANSVSGQWMSSNQMAQEFAGLPSQPSLAAIRGGTPKISLYLPAHHHVESVHFTTPKGVPLHPALAIMQTPAREYIVLKDNGMQVGCEEDGVADVWMHVLGCDKNGITVVRSS</sequence>
<protein>
    <submittedName>
        <fullName evidence="2">Unplaced genomic scaffold CY34scaffold_18, whole genome shotgun sequence</fullName>
    </submittedName>
</protein>
<dbReference type="OrthoDB" id="2368680at2759"/>
<dbReference type="InterPro" id="IPR036361">
    <property type="entry name" value="SAP_dom_sf"/>
</dbReference>
<reference evidence="2 3" key="1">
    <citation type="submission" date="2014-04" db="EMBL/GenBank/DDBJ databases">
        <authorList>
            <consortium name="DOE Joint Genome Institute"/>
            <person name="Kuo A."/>
            <person name="Ruytinx J."/>
            <person name="Rineau F."/>
            <person name="Colpaert J."/>
            <person name="Kohler A."/>
            <person name="Nagy L.G."/>
            <person name="Floudas D."/>
            <person name="Copeland A."/>
            <person name="Barry K.W."/>
            <person name="Cichocki N."/>
            <person name="Veneault-Fourrey C."/>
            <person name="LaButti K."/>
            <person name="Lindquist E.A."/>
            <person name="Lipzen A."/>
            <person name="Lundell T."/>
            <person name="Morin E."/>
            <person name="Murat C."/>
            <person name="Sun H."/>
            <person name="Tunlid A."/>
            <person name="Henrissat B."/>
            <person name="Grigoriev I.V."/>
            <person name="Hibbett D.S."/>
            <person name="Martin F."/>
            <person name="Nordberg H.P."/>
            <person name="Cantor M.N."/>
            <person name="Hua S.X."/>
        </authorList>
    </citation>
    <scope>NUCLEOTIDE SEQUENCE [LARGE SCALE GENOMIC DNA]</scope>
    <source>
        <strain evidence="2 3">UH-Slu-Lm8-n1</strain>
    </source>
</reference>
<evidence type="ECO:0000313" key="2">
    <source>
        <dbReference type="EMBL" id="KIK47261.1"/>
    </source>
</evidence>
<organism evidence="2 3">
    <name type="scientific">Suillus luteus UH-Slu-Lm8-n1</name>
    <dbReference type="NCBI Taxonomy" id="930992"/>
    <lineage>
        <taxon>Eukaryota</taxon>
        <taxon>Fungi</taxon>
        <taxon>Dikarya</taxon>
        <taxon>Basidiomycota</taxon>
        <taxon>Agaricomycotina</taxon>
        <taxon>Agaricomycetes</taxon>
        <taxon>Agaricomycetidae</taxon>
        <taxon>Boletales</taxon>
        <taxon>Suillineae</taxon>
        <taxon>Suillaceae</taxon>
        <taxon>Suillus</taxon>
    </lineage>
</organism>
<evidence type="ECO:0000256" key="1">
    <source>
        <dbReference type="SAM" id="MobiDB-lite"/>
    </source>
</evidence>
<dbReference type="Proteomes" id="UP000054485">
    <property type="component" value="Unassembled WGS sequence"/>
</dbReference>
<dbReference type="InParanoid" id="A0A0D0AZW3"/>
<dbReference type="HOGENOM" id="CLU_013662_0_0_1"/>
<proteinExistence type="predicted"/>
<feature type="compositionally biased region" description="Polar residues" evidence="1">
    <location>
        <begin position="169"/>
        <end position="178"/>
    </location>
</feature>
<keyword evidence="3" id="KW-1185">Reference proteome</keyword>
<gene>
    <name evidence="2" type="ORF">CY34DRAFT_74513</name>
</gene>
<dbReference type="STRING" id="930992.A0A0D0AZW3"/>
<accession>A0A0D0AZW3</accession>
<dbReference type="Gene3D" id="1.10.720.30">
    <property type="entry name" value="SAP domain"/>
    <property type="match status" value="1"/>
</dbReference>
<reference evidence="3" key="2">
    <citation type="submission" date="2015-01" db="EMBL/GenBank/DDBJ databases">
        <title>Evolutionary Origins and Diversification of the Mycorrhizal Mutualists.</title>
        <authorList>
            <consortium name="DOE Joint Genome Institute"/>
            <consortium name="Mycorrhizal Genomics Consortium"/>
            <person name="Kohler A."/>
            <person name="Kuo A."/>
            <person name="Nagy L.G."/>
            <person name="Floudas D."/>
            <person name="Copeland A."/>
            <person name="Barry K.W."/>
            <person name="Cichocki N."/>
            <person name="Veneault-Fourrey C."/>
            <person name="LaButti K."/>
            <person name="Lindquist E.A."/>
            <person name="Lipzen A."/>
            <person name="Lundell T."/>
            <person name="Morin E."/>
            <person name="Murat C."/>
            <person name="Riley R."/>
            <person name="Ohm R."/>
            <person name="Sun H."/>
            <person name="Tunlid A."/>
            <person name="Henrissat B."/>
            <person name="Grigoriev I.V."/>
            <person name="Hibbett D.S."/>
            <person name="Martin F."/>
        </authorList>
    </citation>
    <scope>NUCLEOTIDE SEQUENCE [LARGE SCALE GENOMIC DNA]</scope>
    <source>
        <strain evidence="3">UH-Slu-Lm8-n1</strain>
    </source>
</reference>
<feature type="region of interest" description="Disordered" evidence="1">
    <location>
        <begin position="112"/>
        <end position="180"/>
    </location>
</feature>
<dbReference type="EMBL" id="KN835149">
    <property type="protein sequence ID" value="KIK47261.1"/>
    <property type="molecule type" value="Genomic_DNA"/>
</dbReference>
<dbReference type="AlphaFoldDB" id="A0A0D0AZW3"/>
<evidence type="ECO:0000313" key="3">
    <source>
        <dbReference type="Proteomes" id="UP000054485"/>
    </source>
</evidence>
<name>A0A0D0AZW3_9AGAM</name>